<protein>
    <recommendedName>
        <fullName evidence="4">Universal stress protein family protein</fullName>
    </recommendedName>
</protein>
<gene>
    <name evidence="2" type="ORF">ACFO9K_11330</name>
</gene>
<reference evidence="2 3" key="1">
    <citation type="journal article" date="2019" name="Int. J. Syst. Evol. Microbiol.">
        <title>The Global Catalogue of Microorganisms (GCM) 10K type strain sequencing project: providing services to taxonomists for standard genome sequencing and annotation.</title>
        <authorList>
            <consortium name="The Broad Institute Genomics Platform"/>
            <consortium name="The Broad Institute Genome Sequencing Center for Infectious Disease"/>
            <person name="Wu L."/>
            <person name="Ma J."/>
        </authorList>
    </citation>
    <scope>NUCLEOTIDE SEQUENCE [LARGE SCALE GENOMIC DNA]</scope>
    <source>
        <strain evidence="2 3">XZYJ18</strain>
    </source>
</reference>
<keyword evidence="3" id="KW-1185">Reference proteome</keyword>
<feature type="compositionally biased region" description="Basic and acidic residues" evidence="1">
    <location>
        <begin position="27"/>
        <end position="38"/>
    </location>
</feature>
<proteinExistence type="predicted"/>
<accession>A0ABD5Q2G4</accession>
<dbReference type="GeneID" id="73044449"/>
<name>A0ABD5Q2G4_9EURY</name>
<evidence type="ECO:0008006" key="4">
    <source>
        <dbReference type="Google" id="ProtNLM"/>
    </source>
</evidence>
<dbReference type="RefSeq" id="WP_254269434.1">
    <property type="nucleotide sequence ID" value="NZ_CP100400.1"/>
</dbReference>
<sequence>MPSPDSTDSANPSDDRPDSPDDGTESPDDRPDSADPRMNDEYVRRLPDAGVTLVGVVHDHPASVHRAREVVRERDPAVVALESPPLATPLYETYARESRTPPSFGGEMSAAAQAAHEFDAEVVGIDAPTGDFFVRLARNCWRDGASLGTLRKVVSGVTSVTRHALVCRVAAAVADRTALRVEVDDPVEHDCDVTDPPAVQARDEVSQARRSQSLLRAFDPPRPVRLRDETREECMAENLDSLRSRGETVAVVGLDHLDGIAERLEE</sequence>
<comment type="caution">
    <text evidence="2">The sequence shown here is derived from an EMBL/GenBank/DDBJ whole genome shotgun (WGS) entry which is preliminary data.</text>
</comment>
<dbReference type="Proteomes" id="UP001595945">
    <property type="component" value="Unassembled WGS sequence"/>
</dbReference>
<dbReference type="EMBL" id="JBHSHT010000001">
    <property type="protein sequence ID" value="MFC4824850.1"/>
    <property type="molecule type" value="Genomic_DNA"/>
</dbReference>
<evidence type="ECO:0000256" key="1">
    <source>
        <dbReference type="SAM" id="MobiDB-lite"/>
    </source>
</evidence>
<organism evidence="2 3">
    <name type="scientific">Halorussus aquaticus</name>
    <dbReference type="NCBI Taxonomy" id="2953748"/>
    <lineage>
        <taxon>Archaea</taxon>
        <taxon>Methanobacteriati</taxon>
        <taxon>Methanobacteriota</taxon>
        <taxon>Stenosarchaea group</taxon>
        <taxon>Halobacteria</taxon>
        <taxon>Halobacteriales</taxon>
        <taxon>Haladaptataceae</taxon>
        <taxon>Halorussus</taxon>
    </lineage>
</organism>
<feature type="region of interest" description="Disordered" evidence="1">
    <location>
        <begin position="1"/>
        <end position="38"/>
    </location>
</feature>
<dbReference type="AlphaFoldDB" id="A0ABD5Q2G4"/>
<evidence type="ECO:0000313" key="2">
    <source>
        <dbReference type="EMBL" id="MFC4824850.1"/>
    </source>
</evidence>
<evidence type="ECO:0000313" key="3">
    <source>
        <dbReference type="Proteomes" id="UP001595945"/>
    </source>
</evidence>